<dbReference type="WBParaSite" id="jg26289">
    <property type="protein sequence ID" value="jg26289"/>
    <property type="gene ID" value="jg26289"/>
</dbReference>
<dbReference type="InterPro" id="IPR009057">
    <property type="entry name" value="Homeodomain-like_sf"/>
</dbReference>
<feature type="domain" description="Homeobox" evidence="9">
    <location>
        <begin position="34"/>
        <end position="94"/>
    </location>
</feature>
<dbReference type="PANTHER" id="PTHR45793">
    <property type="entry name" value="HOMEOBOX PROTEIN"/>
    <property type="match status" value="1"/>
</dbReference>
<dbReference type="SUPFAM" id="SSF46689">
    <property type="entry name" value="Homeodomain-like"/>
    <property type="match status" value="1"/>
</dbReference>
<dbReference type="InterPro" id="IPR017970">
    <property type="entry name" value="Homeobox_CS"/>
</dbReference>
<evidence type="ECO:0000313" key="10">
    <source>
        <dbReference type="Proteomes" id="UP000887574"/>
    </source>
</evidence>
<name>A0A915E540_9BILA</name>
<evidence type="ECO:0000256" key="3">
    <source>
        <dbReference type="ARBA" id="ARBA00023125"/>
    </source>
</evidence>
<comment type="subcellular location">
    <subcellularLocation>
        <location evidence="1 6 7">Nucleus</location>
    </subcellularLocation>
</comment>
<proteinExistence type="predicted"/>
<evidence type="ECO:0000256" key="4">
    <source>
        <dbReference type="ARBA" id="ARBA00023155"/>
    </source>
</evidence>
<dbReference type="AlphaFoldDB" id="A0A915E540"/>
<organism evidence="10 11">
    <name type="scientific">Ditylenchus dipsaci</name>
    <dbReference type="NCBI Taxonomy" id="166011"/>
    <lineage>
        <taxon>Eukaryota</taxon>
        <taxon>Metazoa</taxon>
        <taxon>Ecdysozoa</taxon>
        <taxon>Nematoda</taxon>
        <taxon>Chromadorea</taxon>
        <taxon>Rhabditida</taxon>
        <taxon>Tylenchina</taxon>
        <taxon>Tylenchomorpha</taxon>
        <taxon>Sphaerularioidea</taxon>
        <taxon>Anguinidae</taxon>
        <taxon>Anguininae</taxon>
        <taxon>Ditylenchus</taxon>
    </lineage>
</organism>
<dbReference type="Proteomes" id="UP000887574">
    <property type="component" value="Unplaced"/>
</dbReference>
<dbReference type="SMART" id="SM00389">
    <property type="entry name" value="HOX"/>
    <property type="match status" value="1"/>
</dbReference>
<keyword evidence="3 6" id="KW-0238">DNA-binding</keyword>
<sequence length="274" mass="30359">MVNSNFPPNPSFIDFAGYAYGPPPSSSGLNHADQGGKRERTKFNEYQLRQLERVFEKSQYPQGAQREQLAASLTLTETKIQVWFKNRRAKMRANKKFDELRRQTPDMHQRRAAGGTEDENEGAKSVKPDKEETTKTGKNLKNFATSGHFPSAMPMIPLPNVLDFKIEPPPDAGGSIRGSAATEQQQFINSMTSTFNPLNNASVHPGWMPSPYPTMFGNSASYGLGFTNHPSSGPYYHSAASMHACDHLYNPPTMLHLEILVVPDANPCQAESVV</sequence>
<evidence type="ECO:0000256" key="8">
    <source>
        <dbReference type="SAM" id="MobiDB-lite"/>
    </source>
</evidence>
<feature type="compositionally biased region" description="Basic and acidic residues" evidence="8">
    <location>
        <begin position="121"/>
        <end position="135"/>
    </location>
</feature>
<dbReference type="PANTHER" id="PTHR45793:SF5">
    <property type="entry name" value="HOMEOTIC PROTEIN OCELLILESS"/>
    <property type="match status" value="1"/>
</dbReference>
<keyword evidence="10" id="KW-1185">Reference proteome</keyword>
<reference evidence="11" key="1">
    <citation type="submission" date="2022-11" db="UniProtKB">
        <authorList>
            <consortium name="WormBaseParasite"/>
        </authorList>
    </citation>
    <scope>IDENTIFICATION</scope>
</reference>
<dbReference type="GO" id="GO:0000978">
    <property type="term" value="F:RNA polymerase II cis-regulatory region sequence-specific DNA binding"/>
    <property type="evidence" value="ECO:0007669"/>
    <property type="project" value="TreeGrafter"/>
</dbReference>
<dbReference type="PROSITE" id="PS50071">
    <property type="entry name" value="HOMEOBOX_2"/>
    <property type="match status" value="1"/>
</dbReference>
<evidence type="ECO:0000313" key="11">
    <source>
        <dbReference type="WBParaSite" id="jg26289"/>
    </source>
</evidence>
<dbReference type="Pfam" id="PF00046">
    <property type="entry name" value="Homeodomain"/>
    <property type="match status" value="1"/>
</dbReference>
<keyword evidence="2" id="KW-0217">Developmental protein</keyword>
<accession>A0A915E540</accession>
<evidence type="ECO:0000256" key="5">
    <source>
        <dbReference type="ARBA" id="ARBA00023242"/>
    </source>
</evidence>
<keyword evidence="5 6" id="KW-0539">Nucleus</keyword>
<protein>
    <submittedName>
        <fullName evidence="11">Homeobox domain-containing protein</fullName>
    </submittedName>
</protein>
<dbReference type="PROSITE" id="PS00027">
    <property type="entry name" value="HOMEOBOX_1"/>
    <property type="match status" value="1"/>
</dbReference>
<dbReference type="GO" id="GO:0005634">
    <property type="term" value="C:nucleus"/>
    <property type="evidence" value="ECO:0007669"/>
    <property type="project" value="UniProtKB-SubCell"/>
</dbReference>
<dbReference type="Gene3D" id="1.10.10.60">
    <property type="entry name" value="Homeodomain-like"/>
    <property type="match status" value="1"/>
</dbReference>
<dbReference type="GO" id="GO:0000981">
    <property type="term" value="F:DNA-binding transcription factor activity, RNA polymerase II-specific"/>
    <property type="evidence" value="ECO:0007669"/>
    <property type="project" value="InterPro"/>
</dbReference>
<feature type="DNA-binding region" description="Homeobox" evidence="6">
    <location>
        <begin position="36"/>
        <end position="95"/>
    </location>
</feature>
<feature type="region of interest" description="Disordered" evidence="8">
    <location>
        <begin position="99"/>
        <end position="136"/>
    </location>
</feature>
<evidence type="ECO:0000256" key="2">
    <source>
        <dbReference type="ARBA" id="ARBA00022473"/>
    </source>
</evidence>
<dbReference type="InterPro" id="IPR001356">
    <property type="entry name" value="HD"/>
</dbReference>
<evidence type="ECO:0000259" key="9">
    <source>
        <dbReference type="PROSITE" id="PS50071"/>
    </source>
</evidence>
<keyword evidence="4 6" id="KW-0371">Homeobox</keyword>
<evidence type="ECO:0000256" key="6">
    <source>
        <dbReference type="PROSITE-ProRule" id="PRU00108"/>
    </source>
</evidence>
<evidence type="ECO:0000256" key="1">
    <source>
        <dbReference type="ARBA" id="ARBA00004123"/>
    </source>
</evidence>
<dbReference type="CDD" id="cd00086">
    <property type="entry name" value="homeodomain"/>
    <property type="match status" value="1"/>
</dbReference>
<evidence type="ECO:0000256" key="7">
    <source>
        <dbReference type="RuleBase" id="RU000682"/>
    </source>
</evidence>
<feature type="compositionally biased region" description="Basic and acidic residues" evidence="8">
    <location>
        <begin position="99"/>
        <end position="109"/>
    </location>
</feature>